<protein>
    <submittedName>
        <fullName evidence="6">EAL domain-containing protein</fullName>
    </submittedName>
</protein>
<dbReference type="InterPro" id="IPR043128">
    <property type="entry name" value="Rev_trsase/Diguanyl_cyclase"/>
</dbReference>
<dbReference type="PROSITE" id="PS50887">
    <property type="entry name" value="GGDEF"/>
    <property type="match status" value="1"/>
</dbReference>
<evidence type="ECO:0000259" key="3">
    <source>
        <dbReference type="PROSITE" id="PS50113"/>
    </source>
</evidence>
<dbReference type="Gene3D" id="3.30.450.20">
    <property type="entry name" value="PAS domain"/>
    <property type="match status" value="1"/>
</dbReference>
<sequence length="784" mass="87541">MQYRHQEAHQQALRHELELHREELQAQNDNLLLFQQELALSQRSYQELFDSAPIGYFSLDPQACVVELNLTAARLLGRPRDLFPGRSLLSHVHPLSRTAVTEHLRQVFSGLEGAAQVRMLRHDETSFEAHFQSSPERDGAGRVVRCRTAMLDLSERLLQERALERTSRAYQVQAACNHALLHTGGEESLFAEICRIIVEKGEFALAWVGLVEEGAGQPIRPVAVHGEHADFVRGLNLSWGERRSGQGPSGRAVRLRQPVVCGHIADDPVFGSLRREAARRGLCSCISLPLLAEGRCLGVLGIYAREVGVFDADEEQLLMELANQLAFGLLALRTRAAHGAALEQVQKLAYFDALTGLPNRSMFLERLEQALALARREDRSMGLLFLDLDRFKDINDTLGHEGGDELLKAVAARLRGCVRQSDTVARLGGDEFVIILHSVHDQSQVEPVAKKVLDSFSQPFLINGREVYSSTSIGIALHPSDGADVDTLIRHADAAMYTAKAEGRQIYRFFSPEMNRRIQAKLLLEQHLRLAWTRGEISLHYQPQLDLKTGAVVGVEALVRWHSPVLGAVDPERFIPLAEETGMILPLGEWVLRQACRQVGSWHRAGYSGLRLAVNIAARQFRQPDFIDRVDAILAETEFDHTRLVLEMTESTVMEETEEAIMTLTDLKVRGIGLSLDDFGTGYSSLNHLRSFPIDQIKIDRSFLSDLQSPFGQAAIIEAMIAMAHSLGLRVIAEGVEDKAQVDFLMARHCDEVQGFFWAHPLKAEDLPALLRADYLPFPETALH</sequence>
<reference evidence="6" key="1">
    <citation type="journal article" date="2022" name="Environ. Microbiol.">
        <title>Geoalkalibacter halelectricus SAP #1 sp. nov. possessing extracellular electron transfer and mineral#reducing capabilities from a haloalkaline environment.</title>
        <authorList>
            <person name="Yadav S."/>
            <person name="Singh R."/>
            <person name="Sundharam S.S."/>
            <person name="Chaudhary S."/>
            <person name="Krishnamurthi S."/>
            <person name="Patil S.A."/>
        </authorList>
    </citation>
    <scope>NUCLEOTIDE SEQUENCE</scope>
    <source>
        <strain evidence="6">SAP-1</strain>
    </source>
</reference>
<dbReference type="NCBIfam" id="TIGR00254">
    <property type="entry name" value="GGDEF"/>
    <property type="match status" value="1"/>
</dbReference>
<dbReference type="Pfam" id="PF13185">
    <property type="entry name" value="GAF_2"/>
    <property type="match status" value="1"/>
</dbReference>
<gene>
    <name evidence="6" type="ORF">L9S41_01155</name>
</gene>
<dbReference type="InterPro" id="IPR013767">
    <property type="entry name" value="PAS_fold"/>
</dbReference>
<dbReference type="InterPro" id="IPR052155">
    <property type="entry name" value="Biofilm_reg_signaling"/>
</dbReference>
<dbReference type="CDD" id="cd01949">
    <property type="entry name" value="GGDEF"/>
    <property type="match status" value="1"/>
</dbReference>
<dbReference type="SMART" id="SM00052">
    <property type="entry name" value="EAL"/>
    <property type="match status" value="1"/>
</dbReference>
<dbReference type="Pfam" id="PF00989">
    <property type="entry name" value="PAS"/>
    <property type="match status" value="1"/>
</dbReference>
<organism evidence="6 7">
    <name type="scientific">Geoalkalibacter halelectricus</name>
    <dbReference type="NCBI Taxonomy" id="2847045"/>
    <lineage>
        <taxon>Bacteria</taxon>
        <taxon>Pseudomonadati</taxon>
        <taxon>Thermodesulfobacteriota</taxon>
        <taxon>Desulfuromonadia</taxon>
        <taxon>Desulfuromonadales</taxon>
        <taxon>Geoalkalibacteraceae</taxon>
        <taxon>Geoalkalibacter</taxon>
    </lineage>
</organism>
<dbReference type="Gene3D" id="3.20.20.450">
    <property type="entry name" value="EAL domain"/>
    <property type="match status" value="1"/>
</dbReference>
<accession>A0ABY5ZN10</accession>
<evidence type="ECO:0000313" key="6">
    <source>
        <dbReference type="EMBL" id="UWZ80018.1"/>
    </source>
</evidence>
<dbReference type="Gene3D" id="3.30.70.270">
    <property type="match status" value="1"/>
</dbReference>
<dbReference type="PROSITE" id="PS50883">
    <property type="entry name" value="EAL"/>
    <property type="match status" value="1"/>
</dbReference>
<evidence type="ECO:0000313" key="7">
    <source>
        <dbReference type="Proteomes" id="UP001060414"/>
    </source>
</evidence>
<dbReference type="InterPro" id="IPR035965">
    <property type="entry name" value="PAS-like_dom_sf"/>
</dbReference>
<keyword evidence="7" id="KW-1185">Reference proteome</keyword>
<dbReference type="PROSITE" id="PS50113">
    <property type="entry name" value="PAC"/>
    <property type="match status" value="1"/>
</dbReference>
<dbReference type="PANTHER" id="PTHR44757:SF2">
    <property type="entry name" value="BIOFILM ARCHITECTURE MAINTENANCE PROTEIN MBAA"/>
    <property type="match status" value="1"/>
</dbReference>
<feature type="domain" description="EAL" evidence="4">
    <location>
        <begin position="521"/>
        <end position="775"/>
    </location>
</feature>
<dbReference type="CDD" id="cd00130">
    <property type="entry name" value="PAS"/>
    <property type="match status" value="1"/>
</dbReference>
<dbReference type="SMART" id="SM00267">
    <property type="entry name" value="GGDEF"/>
    <property type="match status" value="1"/>
</dbReference>
<evidence type="ECO:0000259" key="5">
    <source>
        <dbReference type="PROSITE" id="PS50887"/>
    </source>
</evidence>
<dbReference type="InterPro" id="IPR029016">
    <property type="entry name" value="GAF-like_dom_sf"/>
</dbReference>
<feature type="coiled-coil region" evidence="1">
    <location>
        <begin position="10"/>
        <end position="37"/>
    </location>
</feature>
<evidence type="ECO:0000259" key="2">
    <source>
        <dbReference type="PROSITE" id="PS50112"/>
    </source>
</evidence>
<dbReference type="SMART" id="SM00091">
    <property type="entry name" value="PAS"/>
    <property type="match status" value="1"/>
</dbReference>
<dbReference type="InterPro" id="IPR000700">
    <property type="entry name" value="PAS-assoc_C"/>
</dbReference>
<proteinExistence type="predicted"/>
<dbReference type="NCBIfam" id="TIGR00229">
    <property type="entry name" value="sensory_box"/>
    <property type="match status" value="1"/>
</dbReference>
<name>A0ABY5ZN10_9BACT</name>
<dbReference type="SMART" id="SM00065">
    <property type="entry name" value="GAF"/>
    <property type="match status" value="1"/>
</dbReference>
<dbReference type="InterPro" id="IPR029787">
    <property type="entry name" value="Nucleotide_cyclase"/>
</dbReference>
<dbReference type="EMBL" id="CP092109">
    <property type="protein sequence ID" value="UWZ80018.1"/>
    <property type="molecule type" value="Genomic_DNA"/>
</dbReference>
<dbReference type="SUPFAM" id="SSF55785">
    <property type="entry name" value="PYP-like sensor domain (PAS domain)"/>
    <property type="match status" value="1"/>
</dbReference>
<dbReference type="InterPro" id="IPR035919">
    <property type="entry name" value="EAL_sf"/>
</dbReference>
<dbReference type="CDD" id="cd01948">
    <property type="entry name" value="EAL"/>
    <property type="match status" value="1"/>
</dbReference>
<dbReference type="Gene3D" id="3.30.450.40">
    <property type="match status" value="1"/>
</dbReference>
<dbReference type="InterPro" id="IPR003018">
    <property type="entry name" value="GAF"/>
</dbReference>
<dbReference type="Pfam" id="PF00990">
    <property type="entry name" value="GGDEF"/>
    <property type="match status" value="1"/>
</dbReference>
<keyword evidence="1" id="KW-0175">Coiled coil</keyword>
<dbReference type="Proteomes" id="UP001060414">
    <property type="component" value="Chromosome"/>
</dbReference>
<dbReference type="SUPFAM" id="SSF141868">
    <property type="entry name" value="EAL domain-like"/>
    <property type="match status" value="1"/>
</dbReference>
<feature type="domain" description="PAS" evidence="2">
    <location>
        <begin position="41"/>
        <end position="111"/>
    </location>
</feature>
<dbReference type="PROSITE" id="PS50112">
    <property type="entry name" value="PAS"/>
    <property type="match status" value="1"/>
</dbReference>
<dbReference type="InterPro" id="IPR001633">
    <property type="entry name" value="EAL_dom"/>
</dbReference>
<dbReference type="SUPFAM" id="SSF55073">
    <property type="entry name" value="Nucleotide cyclase"/>
    <property type="match status" value="1"/>
</dbReference>
<dbReference type="Pfam" id="PF00563">
    <property type="entry name" value="EAL"/>
    <property type="match status" value="1"/>
</dbReference>
<feature type="domain" description="GGDEF" evidence="5">
    <location>
        <begin position="379"/>
        <end position="512"/>
    </location>
</feature>
<dbReference type="SUPFAM" id="SSF55781">
    <property type="entry name" value="GAF domain-like"/>
    <property type="match status" value="1"/>
</dbReference>
<dbReference type="InterPro" id="IPR000160">
    <property type="entry name" value="GGDEF_dom"/>
</dbReference>
<dbReference type="PANTHER" id="PTHR44757">
    <property type="entry name" value="DIGUANYLATE CYCLASE DGCP"/>
    <property type="match status" value="1"/>
</dbReference>
<feature type="domain" description="PAC" evidence="3">
    <location>
        <begin position="113"/>
        <end position="165"/>
    </location>
</feature>
<dbReference type="InterPro" id="IPR000014">
    <property type="entry name" value="PAS"/>
</dbReference>
<evidence type="ECO:0000256" key="1">
    <source>
        <dbReference type="SAM" id="Coils"/>
    </source>
</evidence>
<evidence type="ECO:0000259" key="4">
    <source>
        <dbReference type="PROSITE" id="PS50883"/>
    </source>
</evidence>
<dbReference type="RefSeq" id="WP_260748373.1">
    <property type="nucleotide sequence ID" value="NZ_CP092109.1"/>
</dbReference>